<feature type="region of interest" description="Disordered" evidence="5">
    <location>
        <begin position="201"/>
        <end position="220"/>
    </location>
</feature>
<evidence type="ECO:0000256" key="2">
    <source>
        <dbReference type="ARBA" id="ARBA00022723"/>
    </source>
</evidence>
<reference evidence="6" key="1">
    <citation type="submission" date="2021-02" db="EMBL/GenBank/DDBJ databases">
        <authorList>
            <person name="Syme A R."/>
            <person name="Syme A R."/>
            <person name="Moolhuijzen P."/>
        </authorList>
    </citation>
    <scope>NUCLEOTIDE SEQUENCE</scope>
    <source>
        <strain evidence="6">W1-1</strain>
    </source>
</reference>
<dbReference type="EMBL" id="HG992980">
    <property type="protein sequence ID" value="CAE7030195.1"/>
    <property type="molecule type" value="Genomic_DNA"/>
</dbReference>
<dbReference type="PANTHER" id="PTHR33337:SF8">
    <property type="entry name" value="CENP-V_GFA DOMAIN-CONTAINING PROTEIN"/>
    <property type="match status" value="1"/>
</dbReference>
<proteinExistence type="inferred from homology"/>
<gene>
    <name evidence="6" type="ORF">PTTW11_04441</name>
</gene>
<accession>A0A6S6VZ82</accession>
<evidence type="ECO:0000256" key="5">
    <source>
        <dbReference type="SAM" id="MobiDB-lite"/>
    </source>
</evidence>
<dbReference type="GO" id="GO:0046872">
    <property type="term" value="F:metal ion binding"/>
    <property type="evidence" value="ECO:0007669"/>
    <property type="project" value="UniProtKB-KW"/>
</dbReference>
<evidence type="ECO:0000256" key="3">
    <source>
        <dbReference type="ARBA" id="ARBA00022833"/>
    </source>
</evidence>
<sequence length="220" mass="24042">MLRFVSANMQQGDKAARCSQILPAQTEIITTKMSEKIVLPSKGAHGDLNGTATATCYCGTVQIEVPTEGEGLVDTFVCNCTDCRKITASMFASNFIVKDSHLKHLRGEDRLTRFKQNNTIATGNSMENSFCSVCGTLMYRRSSGSPGLSIPRIGTIDDFTLQETKFKPRIESFAKDRCAWLQPPDVEEHVEGAYYTGGKAWKSSHDGAGSEGKHETTSSL</sequence>
<dbReference type="Proteomes" id="UP000472372">
    <property type="component" value="Chromosome 4"/>
</dbReference>
<dbReference type="SUPFAM" id="SSF51316">
    <property type="entry name" value="Mss4-like"/>
    <property type="match status" value="1"/>
</dbReference>
<evidence type="ECO:0000313" key="6">
    <source>
        <dbReference type="EMBL" id="CAE7030195.1"/>
    </source>
</evidence>
<dbReference type="InterPro" id="IPR011057">
    <property type="entry name" value="Mss4-like_sf"/>
</dbReference>
<dbReference type="Pfam" id="PF04828">
    <property type="entry name" value="GFA"/>
    <property type="match status" value="1"/>
</dbReference>
<feature type="compositionally biased region" description="Basic and acidic residues" evidence="5">
    <location>
        <begin position="211"/>
        <end position="220"/>
    </location>
</feature>
<evidence type="ECO:0000256" key="4">
    <source>
        <dbReference type="ARBA" id="ARBA00023239"/>
    </source>
</evidence>
<keyword evidence="3" id="KW-0862">Zinc</keyword>
<dbReference type="Gene3D" id="3.90.1590.10">
    <property type="entry name" value="glutathione-dependent formaldehyde- activating enzyme (gfa)"/>
    <property type="match status" value="1"/>
</dbReference>
<organism evidence="6 7">
    <name type="scientific">Pyrenophora teres f. teres</name>
    <dbReference type="NCBI Taxonomy" id="97479"/>
    <lineage>
        <taxon>Eukaryota</taxon>
        <taxon>Fungi</taxon>
        <taxon>Dikarya</taxon>
        <taxon>Ascomycota</taxon>
        <taxon>Pezizomycotina</taxon>
        <taxon>Dothideomycetes</taxon>
        <taxon>Pleosporomycetidae</taxon>
        <taxon>Pleosporales</taxon>
        <taxon>Pleosporineae</taxon>
        <taxon>Pleosporaceae</taxon>
        <taxon>Pyrenophora</taxon>
    </lineage>
</organism>
<dbReference type="AlphaFoldDB" id="A0A6S6VZ82"/>
<evidence type="ECO:0000256" key="1">
    <source>
        <dbReference type="ARBA" id="ARBA00005495"/>
    </source>
</evidence>
<dbReference type="GO" id="GO:0016846">
    <property type="term" value="F:carbon-sulfur lyase activity"/>
    <property type="evidence" value="ECO:0007669"/>
    <property type="project" value="InterPro"/>
</dbReference>
<evidence type="ECO:0000313" key="7">
    <source>
        <dbReference type="Proteomes" id="UP000472372"/>
    </source>
</evidence>
<keyword evidence="2" id="KW-0479">Metal-binding</keyword>
<protein>
    <submittedName>
        <fullName evidence="6">GFA domain containing protein</fullName>
    </submittedName>
</protein>
<name>A0A6S6VZ82_9PLEO</name>
<dbReference type="PANTHER" id="PTHR33337">
    <property type="entry name" value="GFA DOMAIN-CONTAINING PROTEIN"/>
    <property type="match status" value="1"/>
</dbReference>
<dbReference type="InterPro" id="IPR006913">
    <property type="entry name" value="CENP-V/GFA"/>
</dbReference>
<comment type="similarity">
    <text evidence="1">Belongs to the Gfa family.</text>
</comment>
<dbReference type="PROSITE" id="PS51891">
    <property type="entry name" value="CENP_V_GFA"/>
    <property type="match status" value="1"/>
</dbReference>
<keyword evidence="4" id="KW-0456">Lyase</keyword>